<comment type="caution">
    <text evidence="5">The sequence shown here is derived from an EMBL/GenBank/DDBJ whole genome shotgun (WGS) entry which is preliminary data.</text>
</comment>
<dbReference type="PRINTS" id="PR00344">
    <property type="entry name" value="BCTRLSENSOR"/>
</dbReference>
<dbReference type="SUPFAM" id="SSF55874">
    <property type="entry name" value="ATPase domain of HSP90 chaperone/DNA topoisomerase II/histidine kinase"/>
    <property type="match status" value="1"/>
</dbReference>
<dbReference type="EMBL" id="CAGS01000011">
    <property type="protein sequence ID" value="CCF82415.1"/>
    <property type="molecule type" value="Genomic_DNA"/>
</dbReference>
<evidence type="ECO:0000256" key="1">
    <source>
        <dbReference type="ARBA" id="ARBA00000085"/>
    </source>
</evidence>
<accession>I4ECK3</accession>
<dbReference type="CDD" id="cd00075">
    <property type="entry name" value="HATPase"/>
    <property type="match status" value="1"/>
</dbReference>
<dbReference type="Pfam" id="PF02518">
    <property type="entry name" value="HATPase_c"/>
    <property type="match status" value="1"/>
</dbReference>
<proteinExistence type="predicted"/>
<protein>
    <recommendedName>
        <fullName evidence="2">histidine kinase</fullName>
        <ecNumber evidence="2">2.7.13.3</ecNumber>
    </recommendedName>
</protein>
<dbReference type="GO" id="GO:0000155">
    <property type="term" value="F:phosphorelay sensor kinase activity"/>
    <property type="evidence" value="ECO:0007669"/>
    <property type="project" value="TreeGrafter"/>
</dbReference>
<dbReference type="PANTHER" id="PTHR43547:SF2">
    <property type="entry name" value="HYBRID SIGNAL TRANSDUCTION HISTIDINE KINASE C"/>
    <property type="match status" value="1"/>
</dbReference>
<dbReference type="InterPro" id="IPR003594">
    <property type="entry name" value="HATPase_dom"/>
</dbReference>
<dbReference type="InterPro" id="IPR036890">
    <property type="entry name" value="HATPase_C_sf"/>
</dbReference>
<keyword evidence="3" id="KW-0597">Phosphoprotein</keyword>
<keyword evidence="6" id="KW-1185">Reference proteome</keyword>
<evidence type="ECO:0000313" key="6">
    <source>
        <dbReference type="Proteomes" id="UP000004221"/>
    </source>
</evidence>
<reference evidence="5 6" key="1">
    <citation type="journal article" date="2012" name="ISME J.">
        <title>Nitrification expanded: discovery, physiology and genomics of a nitrite-oxidizing bacterium from the phylum Chloroflexi.</title>
        <authorList>
            <person name="Sorokin D.Y."/>
            <person name="Lucker S."/>
            <person name="Vejmelkova D."/>
            <person name="Kostrikina N.A."/>
            <person name="Kleerebezem R."/>
            <person name="Rijpstra W.I."/>
            <person name="Damste J.S."/>
            <person name="Le Paslier D."/>
            <person name="Muyzer G."/>
            <person name="Wagner M."/>
            <person name="van Loosdrecht M.C."/>
            <person name="Daims H."/>
        </authorList>
    </citation>
    <scope>NUCLEOTIDE SEQUENCE [LARGE SCALE GENOMIC DNA]</scope>
    <source>
        <strain evidence="6">none</strain>
    </source>
</reference>
<dbReference type="PROSITE" id="PS50109">
    <property type="entry name" value="HIS_KIN"/>
    <property type="match status" value="1"/>
</dbReference>
<keyword evidence="5" id="KW-0808">Transferase</keyword>
<evidence type="ECO:0000256" key="2">
    <source>
        <dbReference type="ARBA" id="ARBA00012438"/>
    </source>
</evidence>
<evidence type="ECO:0000313" key="5">
    <source>
        <dbReference type="EMBL" id="CCF82415.1"/>
    </source>
</evidence>
<sequence>MIRQRAHRDHRTRDLRDAIEAAAALDRLKRMISDLLDAGRLEQGLFTVTPIPVDLAPLVRETASAMRTPATDIQIHVFREVIVKADPERIRQALENLLNNAVQHAPPGTPVVVALNTARQDGRMWATITVRDQGPGIPADILPQLFERFQRGPTSTGLGLGLYLAHQIALAHAGTLLAESSLGIGTCFCLSLPAGP</sequence>
<dbReference type="InterPro" id="IPR005467">
    <property type="entry name" value="His_kinase_dom"/>
</dbReference>
<dbReference type="AlphaFoldDB" id="I4ECK3"/>
<dbReference type="EC" id="2.7.13.3" evidence="2"/>
<dbReference type="PANTHER" id="PTHR43547">
    <property type="entry name" value="TWO-COMPONENT HISTIDINE KINASE"/>
    <property type="match status" value="1"/>
</dbReference>
<dbReference type="Proteomes" id="UP000004221">
    <property type="component" value="Unassembled WGS sequence"/>
</dbReference>
<dbReference type="Gene3D" id="3.30.565.10">
    <property type="entry name" value="Histidine kinase-like ATPase, C-terminal domain"/>
    <property type="match status" value="1"/>
</dbReference>
<evidence type="ECO:0000259" key="4">
    <source>
        <dbReference type="PROSITE" id="PS50109"/>
    </source>
</evidence>
<comment type="catalytic activity">
    <reaction evidence="1">
        <text>ATP + protein L-histidine = ADP + protein N-phospho-L-histidine.</text>
        <dbReference type="EC" id="2.7.13.3"/>
    </reaction>
</comment>
<name>I4ECK3_9BACT</name>
<organism evidence="5 6">
    <name type="scientific">Nitrolancea hollandica Lb</name>
    <dbReference type="NCBI Taxonomy" id="1129897"/>
    <lineage>
        <taxon>Bacteria</taxon>
        <taxon>Pseudomonadati</taxon>
        <taxon>Thermomicrobiota</taxon>
        <taxon>Thermomicrobia</taxon>
        <taxon>Sphaerobacterales</taxon>
        <taxon>Sphaerobacterineae</taxon>
        <taxon>Sphaerobacteraceae</taxon>
        <taxon>Nitrolancea</taxon>
    </lineage>
</organism>
<gene>
    <name evidence="5" type="ORF">NITHO_1080004</name>
</gene>
<feature type="domain" description="Histidine kinase" evidence="4">
    <location>
        <begin position="1"/>
        <end position="196"/>
    </location>
</feature>
<dbReference type="SMART" id="SM00387">
    <property type="entry name" value="HATPase_c"/>
    <property type="match status" value="1"/>
</dbReference>
<evidence type="ECO:0000256" key="3">
    <source>
        <dbReference type="ARBA" id="ARBA00022553"/>
    </source>
</evidence>
<dbReference type="InterPro" id="IPR004358">
    <property type="entry name" value="Sig_transdc_His_kin-like_C"/>
</dbReference>